<proteinExistence type="predicted"/>
<name>A0A1I6FQD8_9EURY</name>
<dbReference type="Proteomes" id="UP000243250">
    <property type="component" value="Unassembled WGS sequence"/>
</dbReference>
<dbReference type="RefSeq" id="WP_089875681.1">
    <property type="nucleotide sequence ID" value="NZ_FOYS01000001.1"/>
</dbReference>
<dbReference type="STRING" id="555875.SAMN04488124_0072"/>
<evidence type="ECO:0000313" key="2">
    <source>
        <dbReference type="EMBL" id="SFR32159.1"/>
    </source>
</evidence>
<gene>
    <name evidence="2" type="ORF">SAMN04488124_0072</name>
</gene>
<sequence length="72" mass="7580">MTRHSDSDSDSEVAAVCRSDDDSRSPKRCATCGAAIDPTARHPAATAPDGSGVVYLFCSTDCRTVWTAEATE</sequence>
<protein>
    <submittedName>
        <fullName evidence="2">MYM-type Zinc finger with FCS sequence motif-containing protein</fullName>
    </submittedName>
</protein>
<dbReference type="Pfam" id="PF24461">
    <property type="entry name" value="DUF7576"/>
    <property type="match status" value="1"/>
</dbReference>
<dbReference type="EMBL" id="FOYS01000001">
    <property type="protein sequence ID" value="SFR32159.1"/>
    <property type="molecule type" value="Genomic_DNA"/>
</dbReference>
<organism evidence="2 3">
    <name type="scientific">Halogeometricum limi</name>
    <dbReference type="NCBI Taxonomy" id="555875"/>
    <lineage>
        <taxon>Archaea</taxon>
        <taxon>Methanobacteriati</taxon>
        <taxon>Methanobacteriota</taxon>
        <taxon>Stenosarchaea group</taxon>
        <taxon>Halobacteria</taxon>
        <taxon>Halobacteriales</taxon>
        <taxon>Haloferacaceae</taxon>
        <taxon>Halogeometricum</taxon>
    </lineage>
</organism>
<evidence type="ECO:0000256" key="1">
    <source>
        <dbReference type="SAM" id="MobiDB-lite"/>
    </source>
</evidence>
<dbReference type="AlphaFoldDB" id="A0A1I6FQD8"/>
<dbReference type="InterPro" id="IPR055998">
    <property type="entry name" value="DUF7576"/>
</dbReference>
<dbReference type="OrthoDB" id="306916at2157"/>
<feature type="region of interest" description="Disordered" evidence="1">
    <location>
        <begin position="1"/>
        <end position="27"/>
    </location>
</feature>
<keyword evidence="3" id="KW-1185">Reference proteome</keyword>
<reference evidence="3" key="1">
    <citation type="submission" date="2016-10" db="EMBL/GenBank/DDBJ databases">
        <authorList>
            <person name="Varghese N."/>
            <person name="Submissions S."/>
        </authorList>
    </citation>
    <scope>NUCLEOTIDE SEQUENCE [LARGE SCALE GENOMIC DNA]</scope>
    <source>
        <strain evidence="3">CGMCC 1.8711</strain>
    </source>
</reference>
<evidence type="ECO:0000313" key="3">
    <source>
        <dbReference type="Proteomes" id="UP000243250"/>
    </source>
</evidence>
<accession>A0A1I6FQD8</accession>